<feature type="coiled-coil region" evidence="1">
    <location>
        <begin position="270"/>
        <end position="543"/>
    </location>
</feature>
<evidence type="ECO:0000256" key="1">
    <source>
        <dbReference type="SAM" id="Coils"/>
    </source>
</evidence>
<reference evidence="4" key="2">
    <citation type="submission" date="2025-09" db="UniProtKB">
        <authorList>
            <consortium name="Ensembl"/>
        </authorList>
    </citation>
    <scope>IDENTIFICATION</scope>
</reference>
<dbReference type="InterPro" id="IPR012929">
    <property type="entry name" value="Nucleoprot-TPR/MLP1-2_dom"/>
</dbReference>
<protein>
    <recommendedName>
        <fullName evidence="3">Nucleoprotein TPR/MLP1-2 domain-containing protein</fullName>
    </recommendedName>
</protein>
<feature type="region of interest" description="Disordered" evidence="2">
    <location>
        <begin position="1146"/>
        <end position="1191"/>
    </location>
</feature>
<evidence type="ECO:0000256" key="2">
    <source>
        <dbReference type="SAM" id="MobiDB-lite"/>
    </source>
</evidence>
<sequence>MASLMLLTCLGTPPEEFSLTSTPRRSPTTTPTTGAPTALVTMAESVEVLEAKAALRQLQEVFSAYKKERLESDKAMNEQNEKLQEQLSDLRSQNAKTSTQLEFASKRYEMLQDNVEGYRKEIASLREKEQKTAAATQKLEQSVHTLNEDLKAAKEKLTLTEGQAEKLRKERDMLKLVESRLNQEKETFVSQQQNQNLLLTNLQTIQATLERSEADARQRLNGQIEKQELQISQLQKKLEQEVEQRHLCSRNQEIQLMDVKRQLETQVALHQKTKELLNGAELELNTLRMQQGRPEARHTLGLQGSDQEREELQGRLQLAETRAEELAESLRAATSSMEQYRAMAQSLEESLETEKQVTEQARLSVEASLKEAQERHRTLEEKLQEAEKEKQDLEESKRKDLASLEEQINDLKRSLSDAQTDHQAVLQQLEVVEAHKQQALQDQQEQAKLAAEAQDKYEREMMLHAADVEALQAAKAQALQAAELRNQLEEKVQRVSAELLEARVSWEVQEKILKETSKMESRYEELQRQNTLLHEQVQTMSTKMAANIQRAANESSLNVSLSEEGKSQDQLLEILSFVRREKEMAESRFEVAQGESLRHRLRVEHLERELREVQDSLTAARERMQVTAKTLAQHDELMKKTETMNILVETNKMLREEKTKMEQELQQTQAKVQKMESDVFPLQQSNSELSEKNGMLQAEKAILEEDIKRWKARTQNLLSQQKDSDPDEYKRLNTEKELHLKRIQQLTEENSRLKAELNNMTTSLQGQMQNLREGMSKANDDRTVLRKDLETKNQEIQEKVRTITQVKKIGRRYKMQYDELKVQHDKLVAEAAAGPSQDVEAHQASAQELQSVKDSLNQAETRTKELEGQLENINKVVTERETELRNVQEQSSRMQTELNRLRQELQEKTTQEENLRQQMAEKDEKTRKALLVARQKISHVTATKEQLQRENEELKQQREELEVRVSALRSNYEGRLSRQERELRDLRGQQERQEQRDEPPEAGPSKTQEQQRTTEQRQISLKTTPAADRGSTSASEPPTANIKPTPVVATASKQPVNPGNKPTPRASIRPMITPVPPPTPTATVMPTTQVETQEAMQSTEAPPVEHVTVYGNASGSVRSASPNVQTTLAGSMLTVQQTQTQATAFVQPTQQQSVTHPEPDNREPSPVTIEATPSSQVEWPSTSSSSSSSVFGTGETFVPKNHFFLVLLSSQFTVHHKKGEEQEEEEEEDEEDEDDDDGGMEEEGEESNEGSGDGNEVYEGDETEFILFHLVFSFSFSSFCFILFVSSPQVAGVPRFRFGLSEDVPQTSSSSHSDLGQLASQGGLGMYESPLFLATHEEESGGRSVPTTPLQAAAPVTVFSEAAQSDTTEHASQSVPMVSTSTPGLVLPGTAGAGEQREIFLEPDTESAEASLDAVVSQGDAEEPSQPSDKANLPSTSQEPSSSSAGKALKLIHDGRLGYQVRPM</sequence>
<feature type="compositionally biased region" description="Low complexity" evidence="2">
    <location>
        <begin position="1174"/>
        <end position="1189"/>
    </location>
</feature>
<feature type="region of interest" description="Disordered" evidence="2">
    <location>
        <begin position="1362"/>
        <end position="1390"/>
    </location>
</feature>
<feature type="coiled-coil region" evidence="1">
    <location>
        <begin position="48"/>
        <end position="187"/>
    </location>
</feature>
<dbReference type="GO" id="GO:0006406">
    <property type="term" value="P:mRNA export from nucleus"/>
    <property type="evidence" value="ECO:0007669"/>
    <property type="project" value="TreeGrafter"/>
</dbReference>
<feature type="compositionally biased region" description="Low complexity" evidence="2">
    <location>
        <begin position="1435"/>
        <end position="1444"/>
    </location>
</feature>
<feature type="compositionally biased region" description="Low complexity" evidence="2">
    <location>
        <begin position="20"/>
        <end position="35"/>
    </location>
</feature>
<dbReference type="PANTHER" id="PTHR18898">
    <property type="entry name" value="NUCLEOPROTEIN TPR-RELATED"/>
    <property type="match status" value="1"/>
</dbReference>
<evidence type="ECO:0000313" key="4">
    <source>
        <dbReference type="Ensembl" id="ENSPMEP00000011881.1"/>
    </source>
</evidence>
<feature type="compositionally biased region" description="Low complexity" evidence="2">
    <location>
        <begin position="1007"/>
        <end position="1018"/>
    </location>
</feature>
<dbReference type="PANTHER" id="PTHR18898:SF4">
    <property type="entry name" value="NUCLEOPROTEIN TPR"/>
    <property type="match status" value="1"/>
</dbReference>
<proteinExistence type="predicted"/>
<dbReference type="GO" id="GO:0006606">
    <property type="term" value="P:protein import into nucleus"/>
    <property type="evidence" value="ECO:0007669"/>
    <property type="project" value="InterPro"/>
</dbReference>
<organism evidence="4 5">
    <name type="scientific">Poecilia mexicana</name>
    <dbReference type="NCBI Taxonomy" id="48701"/>
    <lineage>
        <taxon>Eukaryota</taxon>
        <taxon>Metazoa</taxon>
        <taxon>Chordata</taxon>
        <taxon>Craniata</taxon>
        <taxon>Vertebrata</taxon>
        <taxon>Euteleostomi</taxon>
        <taxon>Actinopterygii</taxon>
        <taxon>Neopterygii</taxon>
        <taxon>Teleostei</taxon>
        <taxon>Neoteleostei</taxon>
        <taxon>Acanthomorphata</taxon>
        <taxon>Ovalentaria</taxon>
        <taxon>Atherinomorphae</taxon>
        <taxon>Cyprinodontiformes</taxon>
        <taxon>Poeciliidae</taxon>
        <taxon>Poeciliinae</taxon>
        <taxon>Poecilia</taxon>
    </lineage>
</organism>
<feature type="region of interest" description="Disordered" evidence="2">
    <location>
        <begin position="905"/>
        <end position="924"/>
    </location>
</feature>
<dbReference type="GO" id="GO:1901673">
    <property type="term" value="P:regulation of mitotic spindle assembly"/>
    <property type="evidence" value="ECO:0007669"/>
    <property type="project" value="TreeGrafter"/>
</dbReference>
<keyword evidence="1" id="KW-0175">Coiled coil</keyword>
<dbReference type="Proteomes" id="UP000261480">
    <property type="component" value="Unplaced"/>
</dbReference>
<reference evidence="4" key="1">
    <citation type="submission" date="2025-08" db="UniProtKB">
        <authorList>
            <consortium name="Ensembl"/>
        </authorList>
    </citation>
    <scope>IDENTIFICATION</scope>
</reference>
<keyword evidence="5" id="KW-1185">Reference proteome</keyword>
<dbReference type="GO" id="GO:0017056">
    <property type="term" value="F:structural constituent of nuclear pore"/>
    <property type="evidence" value="ECO:0007669"/>
    <property type="project" value="TreeGrafter"/>
</dbReference>
<dbReference type="Gene3D" id="1.10.287.1490">
    <property type="match status" value="1"/>
</dbReference>
<feature type="coiled-coil region" evidence="1">
    <location>
        <begin position="217"/>
        <end position="244"/>
    </location>
</feature>
<dbReference type="Pfam" id="PF07926">
    <property type="entry name" value="TPR_MLP1_2"/>
    <property type="match status" value="1"/>
</dbReference>
<feature type="coiled-coil region" evidence="1">
    <location>
        <begin position="603"/>
        <end position="806"/>
    </location>
</feature>
<feature type="compositionally biased region" description="Polar residues" evidence="2">
    <location>
        <begin position="1362"/>
        <end position="1383"/>
    </location>
</feature>
<evidence type="ECO:0000259" key="3">
    <source>
        <dbReference type="Pfam" id="PF07926"/>
    </source>
</evidence>
<feature type="region of interest" description="Disordered" evidence="2">
    <location>
        <begin position="1215"/>
        <end position="1258"/>
    </location>
</feature>
<feature type="region of interest" description="Disordered" evidence="2">
    <location>
        <begin position="975"/>
        <end position="1079"/>
    </location>
</feature>
<dbReference type="Ensembl" id="ENSPMET00000019158.1">
    <property type="protein sequence ID" value="ENSPMEP00000011881.1"/>
    <property type="gene ID" value="ENSPMEG00000014841.1"/>
</dbReference>
<evidence type="ECO:0000313" key="5">
    <source>
        <dbReference type="Proteomes" id="UP000261480"/>
    </source>
</evidence>
<feature type="domain" description="Nucleoprotein TPR/MLP1-2" evidence="3">
    <location>
        <begin position="414"/>
        <end position="540"/>
    </location>
</feature>
<feature type="compositionally biased region" description="Basic and acidic residues" evidence="2">
    <location>
        <begin position="975"/>
        <end position="999"/>
    </location>
</feature>
<accession>A0A3B3X9Z7</accession>
<feature type="region of interest" description="Disordered" evidence="2">
    <location>
        <begin position="1403"/>
        <end position="1451"/>
    </location>
</feature>
<name>A0A3B3X9Z7_9TELE</name>
<feature type="compositionally biased region" description="Acidic residues" evidence="2">
    <location>
        <begin position="1221"/>
        <end position="1248"/>
    </location>
</feature>
<feature type="region of interest" description="Disordered" evidence="2">
    <location>
        <begin position="13"/>
        <end position="35"/>
    </location>
</feature>
<dbReference type="GO" id="GO:0005643">
    <property type="term" value="C:nuclear pore"/>
    <property type="evidence" value="ECO:0007669"/>
    <property type="project" value="TreeGrafter"/>
</dbReference>